<proteinExistence type="predicted"/>
<feature type="region of interest" description="Disordered" evidence="1">
    <location>
        <begin position="1"/>
        <end position="25"/>
    </location>
</feature>
<accession>A0A699XMN1</accession>
<sequence length="65" mass="7045">EEPALTGRHQPDGALAPGRCDRPGAARRTLRPFQQCMSGPGRRDHPAWQYAVTAIGPFLCRMGTG</sequence>
<evidence type="ECO:0000256" key="1">
    <source>
        <dbReference type="SAM" id="MobiDB-lite"/>
    </source>
</evidence>
<name>A0A699XMN1_TANCI</name>
<dbReference type="AlphaFoldDB" id="A0A699XMN1"/>
<gene>
    <name evidence="2" type="ORF">Tci_933048</name>
</gene>
<evidence type="ECO:0000313" key="2">
    <source>
        <dbReference type="EMBL" id="GFD61079.1"/>
    </source>
</evidence>
<reference evidence="2" key="1">
    <citation type="journal article" date="2019" name="Sci. Rep.">
        <title>Draft genome of Tanacetum cinerariifolium, the natural source of mosquito coil.</title>
        <authorList>
            <person name="Yamashiro T."/>
            <person name="Shiraishi A."/>
            <person name="Satake H."/>
            <person name="Nakayama K."/>
        </authorList>
    </citation>
    <scope>NUCLEOTIDE SEQUENCE</scope>
</reference>
<dbReference type="EMBL" id="BKCJ011886436">
    <property type="protein sequence ID" value="GFD61079.1"/>
    <property type="molecule type" value="Genomic_DNA"/>
</dbReference>
<comment type="caution">
    <text evidence="2">The sequence shown here is derived from an EMBL/GenBank/DDBJ whole genome shotgun (WGS) entry which is preliminary data.</text>
</comment>
<protein>
    <submittedName>
        <fullName evidence="2">Uncharacterized protein</fullName>
    </submittedName>
</protein>
<feature type="non-terminal residue" evidence="2">
    <location>
        <position position="1"/>
    </location>
</feature>
<organism evidence="2">
    <name type="scientific">Tanacetum cinerariifolium</name>
    <name type="common">Dalmatian daisy</name>
    <name type="synonym">Chrysanthemum cinerariifolium</name>
    <dbReference type="NCBI Taxonomy" id="118510"/>
    <lineage>
        <taxon>Eukaryota</taxon>
        <taxon>Viridiplantae</taxon>
        <taxon>Streptophyta</taxon>
        <taxon>Embryophyta</taxon>
        <taxon>Tracheophyta</taxon>
        <taxon>Spermatophyta</taxon>
        <taxon>Magnoliopsida</taxon>
        <taxon>eudicotyledons</taxon>
        <taxon>Gunneridae</taxon>
        <taxon>Pentapetalae</taxon>
        <taxon>asterids</taxon>
        <taxon>campanulids</taxon>
        <taxon>Asterales</taxon>
        <taxon>Asteraceae</taxon>
        <taxon>Asteroideae</taxon>
        <taxon>Anthemideae</taxon>
        <taxon>Anthemidinae</taxon>
        <taxon>Tanacetum</taxon>
    </lineage>
</organism>